<evidence type="ECO:0000313" key="2">
    <source>
        <dbReference type="WBParaSite" id="ES5_v2.g10244.t1"/>
    </source>
</evidence>
<name>A0AC34EZS0_9BILA</name>
<dbReference type="Proteomes" id="UP000887579">
    <property type="component" value="Unplaced"/>
</dbReference>
<organism evidence="1 2">
    <name type="scientific">Panagrolaimus sp. ES5</name>
    <dbReference type="NCBI Taxonomy" id="591445"/>
    <lineage>
        <taxon>Eukaryota</taxon>
        <taxon>Metazoa</taxon>
        <taxon>Ecdysozoa</taxon>
        <taxon>Nematoda</taxon>
        <taxon>Chromadorea</taxon>
        <taxon>Rhabditida</taxon>
        <taxon>Tylenchina</taxon>
        <taxon>Panagrolaimomorpha</taxon>
        <taxon>Panagrolaimoidea</taxon>
        <taxon>Panagrolaimidae</taxon>
        <taxon>Panagrolaimus</taxon>
    </lineage>
</organism>
<protein>
    <submittedName>
        <fullName evidence="2">ABC transmembrane type-1 domain-containing protein</fullName>
    </submittedName>
</protein>
<dbReference type="WBParaSite" id="ES5_v2.g10244.t1">
    <property type="protein sequence ID" value="ES5_v2.g10244.t1"/>
    <property type="gene ID" value="ES5_v2.g10244"/>
</dbReference>
<sequence>MEVVDLKLPGAFRFLATSFLSVAQTIFVISFSTPLFIIVVIPIAIFYVAILRYFISTSRQLQRLSSITRSPLYAHFGETIQGASVIRSFGASERFFKEFCDKVNEHIMCKYHSLVSNRWLSTRLELLGNFIILAAATLAVLAKNWGTMTPGVLGLSISYSLNVTFMLNFVIRQISEVETNIVAVERIKEYSHNPTEAEWESSNPAMKPPESWPSEGKIEFIGYGARYRNGLDLALKDLTAMIKSNEKVGIAGRTGAGKSSLTLALFRIIEPAQGKIIIDGIDITSMGLHELRSRLTIIPQDPVLLSGSLRFNLDPFSNFNDSELWSALEEAHLKQFVESKPEGLSYEISEGGENIR</sequence>
<reference evidence="2" key="1">
    <citation type="submission" date="2022-11" db="UniProtKB">
        <authorList>
            <consortium name="WormBaseParasite"/>
        </authorList>
    </citation>
    <scope>IDENTIFICATION</scope>
</reference>
<proteinExistence type="predicted"/>
<accession>A0AC34EZS0</accession>
<evidence type="ECO:0000313" key="1">
    <source>
        <dbReference type="Proteomes" id="UP000887579"/>
    </source>
</evidence>